<dbReference type="InterPro" id="IPR017850">
    <property type="entry name" value="Alkaline_phosphatase_core_sf"/>
</dbReference>
<protein>
    <recommendedName>
        <fullName evidence="3">Sulfatase</fullName>
    </recommendedName>
</protein>
<dbReference type="RefSeq" id="WP_324777067.1">
    <property type="nucleotide sequence ID" value="NZ_BAAATS010000016.1"/>
</dbReference>
<dbReference type="Proteomes" id="UP001352223">
    <property type="component" value="Unassembled WGS sequence"/>
</dbReference>
<evidence type="ECO:0008006" key="3">
    <source>
        <dbReference type="Google" id="ProtNLM"/>
    </source>
</evidence>
<evidence type="ECO:0000313" key="2">
    <source>
        <dbReference type="Proteomes" id="UP001352223"/>
    </source>
</evidence>
<evidence type="ECO:0000313" key="1">
    <source>
        <dbReference type="EMBL" id="MEB3967112.1"/>
    </source>
</evidence>
<gene>
    <name evidence="1" type="ORF">OKJ48_43795</name>
</gene>
<proteinExistence type="predicted"/>
<keyword evidence="2" id="KW-1185">Reference proteome</keyword>
<name>A0ABU6CSV3_9ACTN</name>
<dbReference type="EMBL" id="JAOZYB010000376">
    <property type="protein sequence ID" value="MEB3967112.1"/>
    <property type="molecule type" value="Genomic_DNA"/>
</dbReference>
<organism evidence="1 2">
    <name type="scientific">Streptomyces kunmingensis</name>
    <dbReference type="NCBI Taxonomy" id="68225"/>
    <lineage>
        <taxon>Bacteria</taxon>
        <taxon>Bacillati</taxon>
        <taxon>Actinomycetota</taxon>
        <taxon>Actinomycetes</taxon>
        <taxon>Kitasatosporales</taxon>
        <taxon>Streptomycetaceae</taxon>
        <taxon>Streptomyces</taxon>
    </lineage>
</organism>
<accession>A0ABU6CSV3</accession>
<dbReference type="SUPFAM" id="SSF53649">
    <property type="entry name" value="Alkaline phosphatase-like"/>
    <property type="match status" value="1"/>
</dbReference>
<comment type="caution">
    <text evidence="1">The sequence shown here is derived from an EMBL/GenBank/DDBJ whole genome shotgun (WGS) entry which is preliminary data.</text>
</comment>
<reference evidence="1 2" key="1">
    <citation type="submission" date="2022-10" db="EMBL/GenBank/DDBJ databases">
        <authorList>
            <person name="Xie J."/>
            <person name="Shen N."/>
        </authorList>
    </citation>
    <scope>NUCLEOTIDE SEQUENCE [LARGE SCALE GENOMIC DNA]</scope>
    <source>
        <strain evidence="1 2">DSM 41681</strain>
    </source>
</reference>
<sequence>MQTIDLAPTLPEFFGVDRTPDMQGRPLSEAFDDTLGEVPLRESALYGMFGGHVNITDGRWTYLRSCHDATNQPLYEHTLMPVHGRGRFAPHELVDAELADPFDFTKGLRTLRAPARTAPGFDPYRFGSLLYDLADDPRQERPVVDDEVELRMIRLLVRRLRDTDAPPDQYERLGLPRAPEEVTSAHLQVAAHRARPEQEAALGPAPRADEYPEGRLGLRTPLAVLLSDPVAVEAVRRFVPGLTDAELLTVRNSVSLLQLSAVTGQPDRGQLLALEAELARLFPRRE</sequence>